<dbReference type="EMBL" id="VFJB01000009">
    <property type="protein sequence ID" value="KAA0257198.1"/>
    <property type="molecule type" value="Genomic_DNA"/>
</dbReference>
<comment type="caution">
    <text evidence="1">The sequence shown here is derived from an EMBL/GenBank/DDBJ whole genome shotgun (WGS) entry which is preliminary data.</text>
</comment>
<dbReference type="AlphaFoldDB" id="A0A5A8F6D8"/>
<name>A0A5A8F6D8_9BACT</name>
<evidence type="ECO:0000313" key="2">
    <source>
        <dbReference type="Proteomes" id="UP000322876"/>
    </source>
</evidence>
<dbReference type="Proteomes" id="UP000322876">
    <property type="component" value="Unassembled WGS sequence"/>
</dbReference>
<keyword evidence="2" id="KW-1185">Reference proteome</keyword>
<accession>A0A5A8F6D8</accession>
<gene>
    <name evidence="1" type="ORF">FHQ18_11580</name>
</gene>
<sequence length="69" mass="8065">MDKKSYIFNVCISCKEPDLFALRKLNGHEYVIICSNISCPYEIKIRNTIMEEHEVDALQQYNLDVRVGI</sequence>
<protein>
    <submittedName>
        <fullName evidence="1">Uncharacterized protein</fullName>
    </submittedName>
</protein>
<evidence type="ECO:0000313" key="1">
    <source>
        <dbReference type="EMBL" id="KAA0257198.1"/>
    </source>
</evidence>
<dbReference type="RefSeq" id="WP_149267339.1">
    <property type="nucleotide sequence ID" value="NZ_VFJB01000009.1"/>
</dbReference>
<proteinExistence type="predicted"/>
<dbReference type="OrthoDB" id="163417at2"/>
<organism evidence="1 2">
    <name type="scientific">Deferribacter autotrophicus</name>
    <dbReference type="NCBI Taxonomy" id="500465"/>
    <lineage>
        <taxon>Bacteria</taxon>
        <taxon>Pseudomonadati</taxon>
        <taxon>Deferribacterota</taxon>
        <taxon>Deferribacteres</taxon>
        <taxon>Deferribacterales</taxon>
        <taxon>Deferribacteraceae</taxon>
        <taxon>Deferribacter</taxon>
    </lineage>
</organism>
<reference evidence="1 2" key="1">
    <citation type="submission" date="2019-06" db="EMBL/GenBank/DDBJ databases">
        <title>Genomic insights into carbon and energy metabolism of Deferribacter autotrophicus revealed new metabolic traits in the phylum Deferribacteres.</title>
        <authorList>
            <person name="Slobodkin A.I."/>
            <person name="Slobodkina G.B."/>
            <person name="Allioux M."/>
            <person name="Alain K."/>
            <person name="Jebbar M."/>
            <person name="Shadrin V."/>
            <person name="Kublanov I.V."/>
            <person name="Toshchakov S.V."/>
            <person name="Bonch-Osmolovskaya E.A."/>
        </authorList>
    </citation>
    <scope>NUCLEOTIDE SEQUENCE [LARGE SCALE GENOMIC DNA]</scope>
    <source>
        <strain evidence="1 2">SL50</strain>
    </source>
</reference>